<protein>
    <recommendedName>
        <fullName evidence="5">Ubiquitin-like domain-containing protein</fullName>
    </recommendedName>
</protein>
<dbReference type="EMBL" id="JAIWYP010000009">
    <property type="protein sequence ID" value="KAH3771251.1"/>
    <property type="molecule type" value="Genomic_DNA"/>
</dbReference>
<evidence type="ECO:0000259" key="1">
    <source>
        <dbReference type="PROSITE" id="PS50053"/>
    </source>
</evidence>
<dbReference type="PANTHER" id="PTHR47824:SF3">
    <property type="entry name" value="UBIQUITIN-LIKE DOMAIN-CONTAINING PROTEIN"/>
    <property type="match status" value="1"/>
</dbReference>
<dbReference type="SMART" id="SM00327">
    <property type="entry name" value="VWA"/>
    <property type="match status" value="1"/>
</dbReference>
<dbReference type="Pfam" id="PF00092">
    <property type="entry name" value="VWA"/>
    <property type="match status" value="1"/>
</dbReference>
<dbReference type="CDD" id="cd17039">
    <property type="entry name" value="Ubl_ubiquitin_like"/>
    <property type="match status" value="1"/>
</dbReference>
<evidence type="ECO:0000313" key="4">
    <source>
        <dbReference type="Proteomes" id="UP000828390"/>
    </source>
</evidence>
<dbReference type="Gene3D" id="3.10.20.90">
    <property type="entry name" value="Phosphatidylinositol 3-kinase Catalytic Subunit, Chain A, domain 1"/>
    <property type="match status" value="1"/>
</dbReference>
<reference evidence="3" key="1">
    <citation type="journal article" date="2019" name="bioRxiv">
        <title>The Genome of the Zebra Mussel, Dreissena polymorpha: A Resource for Invasive Species Research.</title>
        <authorList>
            <person name="McCartney M.A."/>
            <person name="Auch B."/>
            <person name="Kono T."/>
            <person name="Mallez S."/>
            <person name="Zhang Y."/>
            <person name="Obille A."/>
            <person name="Becker A."/>
            <person name="Abrahante J.E."/>
            <person name="Garbe J."/>
            <person name="Badalamenti J.P."/>
            <person name="Herman A."/>
            <person name="Mangelson H."/>
            <person name="Liachko I."/>
            <person name="Sullivan S."/>
            <person name="Sone E.D."/>
            <person name="Koren S."/>
            <person name="Silverstein K.A.T."/>
            <person name="Beckman K.B."/>
            <person name="Gohl D.M."/>
        </authorList>
    </citation>
    <scope>NUCLEOTIDE SEQUENCE</scope>
    <source>
        <strain evidence="3">Duluth1</strain>
        <tissue evidence="3">Whole animal</tissue>
    </source>
</reference>
<dbReference type="CDD" id="cd00198">
    <property type="entry name" value="vWFA"/>
    <property type="match status" value="1"/>
</dbReference>
<evidence type="ECO:0008006" key="5">
    <source>
        <dbReference type="Google" id="ProtNLM"/>
    </source>
</evidence>
<evidence type="ECO:0000313" key="3">
    <source>
        <dbReference type="EMBL" id="KAH3771251.1"/>
    </source>
</evidence>
<feature type="domain" description="Ubiquitin-like" evidence="1">
    <location>
        <begin position="6"/>
        <end position="72"/>
    </location>
</feature>
<dbReference type="PANTHER" id="PTHR47824">
    <property type="entry name" value="UBIQUITIN-LIKE DOMAIN-CONTAINING PROTEIN"/>
    <property type="match status" value="1"/>
</dbReference>
<dbReference type="PROSITE" id="PS50234">
    <property type="entry name" value="VWFA"/>
    <property type="match status" value="1"/>
</dbReference>
<accession>A0A9D4E2L5</accession>
<keyword evidence="4" id="KW-1185">Reference proteome</keyword>
<organism evidence="3 4">
    <name type="scientific">Dreissena polymorpha</name>
    <name type="common">Zebra mussel</name>
    <name type="synonym">Mytilus polymorpha</name>
    <dbReference type="NCBI Taxonomy" id="45954"/>
    <lineage>
        <taxon>Eukaryota</taxon>
        <taxon>Metazoa</taxon>
        <taxon>Spiralia</taxon>
        <taxon>Lophotrochozoa</taxon>
        <taxon>Mollusca</taxon>
        <taxon>Bivalvia</taxon>
        <taxon>Autobranchia</taxon>
        <taxon>Heteroconchia</taxon>
        <taxon>Euheterodonta</taxon>
        <taxon>Imparidentia</taxon>
        <taxon>Neoheterodontei</taxon>
        <taxon>Myida</taxon>
        <taxon>Dreissenoidea</taxon>
        <taxon>Dreissenidae</taxon>
        <taxon>Dreissena</taxon>
    </lineage>
</organism>
<dbReference type="SMART" id="SM00213">
    <property type="entry name" value="UBQ"/>
    <property type="match status" value="2"/>
</dbReference>
<dbReference type="InterPro" id="IPR036465">
    <property type="entry name" value="vWFA_dom_sf"/>
</dbReference>
<comment type="caution">
    <text evidence="3">The sequence shown here is derived from an EMBL/GenBank/DDBJ whole genome shotgun (WGS) entry which is preliminary data.</text>
</comment>
<dbReference type="Gene3D" id="3.40.50.410">
    <property type="entry name" value="von Willebrand factor, type A domain"/>
    <property type="match status" value="1"/>
</dbReference>
<dbReference type="AlphaFoldDB" id="A0A9D4E2L5"/>
<dbReference type="PROSITE" id="PS50053">
    <property type="entry name" value="UBIQUITIN_2"/>
    <property type="match status" value="1"/>
</dbReference>
<dbReference type="Proteomes" id="UP000828390">
    <property type="component" value="Unassembled WGS sequence"/>
</dbReference>
<feature type="domain" description="VWFA" evidence="2">
    <location>
        <begin position="191"/>
        <end position="373"/>
    </location>
</feature>
<dbReference type="InterPro" id="IPR002035">
    <property type="entry name" value="VWF_A"/>
</dbReference>
<dbReference type="SUPFAM" id="SSF53300">
    <property type="entry name" value="vWA-like"/>
    <property type="match status" value="1"/>
</dbReference>
<dbReference type="SUPFAM" id="SSF54236">
    <property type="entry name" value="Ubiquitin-like"/>
    <property type="match status" value="2"/>
</dbReference>
<reference evidence="3" key="2">
    <citation type="submission" date="2020-11" db="EMBL/GenBank/DDBJ databases">
        <authorList>
            <person name="McCartney M.A."/>
            <person name="Auch B."/>
            <person name="Kono T."/>
            <person name="Mallez S."/>
            <person name="Becker A."/>
            <person name="Gohl D.M."/>
            <person name="Silverstein K.A.T."/>
            <person name="Koren S."/>
            <person name="Bechman K.B."/>
            <person name="Herman A."/>
            <person name="Abrahante J.E."/>
            <person name="Garbe J."/>
        </authorList>
    </citation>
    <scope>NUCLEOTIDE SEQUENCE</scope>
    <source>
        <strain evidence="3">Duluth1</strain>
        <tissue evidence="3">Whole animal</tissue>
    </source>
</reference>
<dbReference type="InterPro" id="IPR000626">
    <property type="entry name" value="Ubiquitin-like_dom"/>
</dbReference>
<sequence>MASACIDIYVKLPTGKAIELQHLPSETVRQITQKIADSEKVRENRVRLKYQGKIIDKSKTIQYLGICSETILKADIVFPQDVAVTIRFLDAEHHVTFQTVDTLADLHQQITALTGLSEAEQLIKSGNATFNRRDLILTDLGVTGGSVLSVTKKPTQTPGANTENANENNEVNEDLKEELLSTFDSRGRPVDVVFCFDTTGSMYSVLTNVRQKLNEICSRLISDIPGIRIGIIANGDYCDSEVYVVRYVDLTTDVRALCDFANNVPPTGGGGNGGEAYEWALRRAQQLDWGEDSAKALVMIGDEPPHHKHYTDQKLFWKDELDVLVGMGVKVYGVQAMYESRSTPFYQELALRSSGFYLKLKDFRLITDMFLAVCYREADDGQFETFAEEVKKEGRMTEDTKLFLDELNKQGQADPVAEKEEREKRYVDEGWWDPYLVEHELPKYFYNQETDHWVTTPSTNRPSSATNSRVQVLPIISVQPSYMPSDPKRKSRLRKILGFFKKE</sequence>
<dbReference type="InterPro" id="IPR029071">
    <property type="entry name" value="Ubiquitin-like_domsf"/>
</dbReference>
<evidence type="ECO:0000259" key="2">
    <source>
        <dbReference type="PROSITE" id="PS50234"/>
    </source>
</evidence>
<gene>
    <name evidence="3" type="ORF">DPMN_172564</name>
</gene>
<name>A0A9D4E2L5_DREPO</name>
<proteinExistence type="predicted"/>
<dbReference type="Pfam" id="PF00240">
    <property type="entry name" value="ubiquitin"/>
    <property type="match status" value="1"/>
</dbReference>